<evidence type="ECO:0000313" key="8">
    <source>
        <dbReference type="EMBL" id="TDE11012.1"/>
    </source>
</evidence>
<name>A0A4R5DBF1_9BACT</name>
<organism evidence="8 9">
    <name type="scientific">Dyadobacter psychrotolerans</name>
    <dbReference type="NCBI Taxonomy" id="2541721"/>
    <lineage>
        <taxon>Bacteria</taxon>
        <taxon>Pseudomonadati</taxon>
        <taxon>Bacteroidota</taxon>
        <taxon>Cytophagia</taxon>
        <taxon>Cytophagales</taxon>
        <taxon>Spirosomataceae</taxon>
        <taxon>Dyadobacter</taxon>
    </lineage>
</organism>
<dbReference type="PROSITE" id="PS00101">
    <property type="entry name" value="HEXAPEP_TRANSFERASES"/>
    <property type="match status" value="1"/>
</dbReference>
<dbReference type="EMBL" id="SMFL01000013">
    <property type="protein sequence ID" value="TDE11012.1"/>
    <property type="molecule type" value="Genomic_DNA"/>
</dbReference>
<feature type="domain" description="Maltose/galactoside acetyltransferase" evidence="7">
    <location>
        <begin position="5"/>
        <end position="59"/>
    </location>
</feature>
<dbReference type="InterPro" id="IPR024688">
    <property type="entry name" value="Mac_dom"/>
</dbReference>
<dbReference type="AlphaFoldDB" id="A0A4R5DBF1"/>
<evidence type="ECO:0000256" key="4">
    <source>
        <dbReference type="ARBA" id="ARBA00023315"/>
    </source>
</evidence>
<evidence type="ECO:0000256" key="6">
    <source>
        <dbReference type="ARBA" id="ARBA00067695"/>
    </source>
</evidence>
<gene>
    <name evidence="8" type="ORF">E0F88_26300</name>
</gene>
<evidence type="ECO:0000256" key="3">
    <source>
        <dbReference type="ARBA" id="ARBA00022737"/>
    </source>
</evidence>
<dbReference type="InterPro" id="IPR018357">
    <property type="entry name" value="Hexapep_transf_CS"/>
</dbReference>
<dbReference type="Pfam" id="PF00132">
    <property type="entry name" value="Hexapep"/>
    <property type="match status" value="1"/>
</dbReference>
<dbReference type="InterPro" id="IPR051159">
    <property type="entry name" value="Hexapeptide_acetyltransf"/>
</dbReference>
<sequence length="196" mass="21449">MKTELQKCLDGEVFNTSDPELLAIIHNARSLTKDYNQTVSTDSDKRQSILKHLLGNVGANVNIDTPFYCDYGQHIEVGNNVIININCTFVDCNKIKIGNNVLIASNVQIYTATHSVNQDDRLVENWDSDSGIPYFRTFALPVTIEDNVWIGGGAIILPGVTIGKNSVIGAGSVVTKYIPENSVAVGNPCRVIRKIN</sequence>
<dbReference type="OrthoDB" id="9812571at2"/>
<dbReference type="PANTHER" id="PTHR23416">
    <property type="entry name" value="SIALIC ACID SYNTHASE-RELATED"/>
    <property type="match status" value="1"/>
</dbReference>
<dbReference type="Proteomes" id="UP000294850">
    <property type="component" value="Unassembled WGS sequence"/>
</dbReference>
<dbReference type="InterPro" id="IPR011004">
    <property type="entry name" value="Trimer_LpxA-like_sf"/>
</dbReference>
<dbReference type="InterPro" id="IPR001451">
    <property type="entry name" value="Hexapep"/>
</dbReference>
<evidence type="ECO:0000259" key="7">
    <source>
        <dbReference type="SMART" id="SM01266"/>
    </source>
</evidence>
<dbReference type="FunFam" id="2.160.10.10:FF:000025">
    <property type="entry name" value="Hexapeptide-repeat containing-acetyltransferase"/>
    <property type="match status" value="1"/>
</dbReference>
<evidence type="ECO:0000256" key="5">
    <source>
        <dbReference type="ARBA" id="ARBA00055587"/>
    </source>
</evidence>
<dbReference type="SMART" id="SM01266">
    <property type="entry name" value="Mac"/>
    <property type="match status" value="1"/>
</dbReference>
<keyword evidence="3" id="KW-0677">Repeat</keyword>
<dbReference type="GO" id="GO:0008374">
    <property type="term" value="F:O-acyltransferase activity"/>
    <property type="evidence" value="ECO:0007669"/>
    <property type="project" value="TreeGrafter"/>
</dbReference>
<keyword evidence="2 8" id="KW-0808">Transferase</keyword>
<keyword evidence="9" id="KW-1185">Reference proteome</keyword>
<dbReference type="GO" id="GO:0016407">
    <property type="term" value="F:acetyltransferase activity"/>
    <property type="evidence" value="ECO:0007669"/>
    <property type="project" value="InterPro"/>
</dbReference>
<dbReference type="Pfam" id="PF12464">
    <property type="entry name" value="Mac"/>
    <property type="match status" value="1"/>
</dbReference>
<protein>
    <recommendedName>
        <fullName evidence="6">Nodulation protein L</fullName>
    </recommendedName>
</protein>
<dbReference type="CDD" id="cd03357">
    <property type="entry name" value="LbH_MAT_GAT"/>
    <property type="match status" value="1"/>
</dbReference>
<comment type="function">
    <text evidence="5">Acetyltransferase implicated in the O-acetylation of Nod factors.</text>
</comment>
<dbReference type="Gene3D" id="2.160.10.10">
    <property type="entry name" value="Hexapeptide repeat proteins"/>
    <property type="match status" value="1"/>
</dbReference>
<keyword evidence="4" id="KW-0012">Acyltransferase</keyword>
<evidence type="ECO:0000256" key="1">
    <source>
        <dbReference type="ARBA" id="ARBA00007274"/>
    </source>
</evidence>
<accession>A0A4R5DBF1</accession>
<dbReference type="PANTHER" id="PTHR23416:SF23">
    <property type="entry name" value="ACETYLTRANSFERASE C18B11.09C-RELATED"/>
    <property type="match status" value="1"/>
</dbReference>
<proteinExistence type="inferred from homology"/>
<comment type="similarity">
    <text evidence="1">Belongs to the transferase hexapeptide repeat family.</text>
</comment>
<dbReference type="SUPFAM" id="SSF51161">
    <property type="entry name" value="Trimeric LpxA-like enzymes"/>
    <property type="match status" value="1"/>
</dbReference>
<comment type="caution">
    <text evidence="8">The sequence shown here is derived from an EMBL/GenBank/DDBJ whole genome shotgun (WGS) entry which is preliminary data.</text>
</comment>
<reference evidence="8 9" key="1">
    <citation type="submission" date="2019-03" db="EMBL/GenBank/DDBJ databases">
        <title>Dyadobacter AR-3-6 sp. nov., isolated from arctic soil.</title>
        <authorList>
            <person name="Chaudhary D.K."/>
        </authorList>
    </citation>
    <scope>NUCLEOTIDE SEQUENCE [LARGE SCALE GENOMIC DNA]</scope>
    <source>
        <strain evidence="8 9">AR-3-6</strain>
    </source>
</reference>
<evidence type="ECO:0000256" key="2">
    <source>
        <dbReference type="ARBA" id="ARBA00022679"/>
    </source>
</evidence>
<evidence type="ECO:0000313" key="9">
    <source>
        <dbReference type="Proteomes" id="UP000294850"/>
    </source>
</evidence>